<dbReference type="Proteomes" id="UP000019487">
    <property type="component" value="Unassembled WGS sequence"/>
</dbReference>
<name>W9CGW0_SCLBF</name>
<proteinExistence type="predicted"/>
<reference evidence="1 2" key="1">
    <citation type="journal article" date="2014" name="Genome Announc.">
        <title>Draft genome sequence of Sclerotinia borealis, a psychrophilic plant pathogenic fungus.</title>
        <authorList>
            <person name="Mardanov A.V."/>
            <person name="Beletsky A.V."/>
            <person name="Kadnikov V.V."/>
            <person name="Ignatov A.N."/>
            <person name="Ravin N.V."/>
        </authorList>
    </citation>
    <scope>NUCLEOTIDE SEQUENCE [LARGE SCALE GENOMIC DNA]</scope>
    <source>
        <strain evidence="2">F-4157</strain>
    </source>
</reference>
<accession>W9CGW0</accession>
<evidence type="ECO:0000313" key="2">
    <source>
        <dbReference type="Proteomes" id="UP000019487"/>
    </source>
</evidence>
<dbReference type="EMBL" id="AYSA01000203">
    <property type="protein sequence ID" value="ESZ95188.1"/>
    <property type="molecule type" value="Genomic_DNA"/>
</dbReference>
<organism evidence="1 2">
    <name type="scientific">Sclerotinia borealis (strain F-4128)</name>
    <dbReference type="NCBI Taxonomy" id="1432307"/>
    <lineage>
        <taxon>Eukaryota</taxon>
        <taxon>Fungi</taxon>
        <taxon>Dikarya</taxon>
        <taxon>Ascomycota</taxon>
        <taxon>Pezizomycotina</taxon>
        <taxon>Leotiomycetes</taxon>
        <taxon>Helotiales</taxon>
        <taxon>Sclerotiniaceae</taxon>
        <taxon>Sclerotinia</taxon>
    </lineage>
</organism>
<dbReference type="HOGENOM" id="CLU_1511441_0_0_1"/>
<evidence type="ECO:0000313" key="1">
    <source>
        <dbReference type="EMBL" id="ESZ95188.1"/>
    </source>
</evidence>
<comment type="caution">
    <text evidence="1">The sequence shown here is derived from an EMBL/GenBank/DDBJ whole genome shotgun (WGS) entry which is preliminary data.</text>
</comment>
<protein>
    <submittedName>
        <fullName evidence="1">Uncharacterized protein</fullName>
    </submittedName>
</protein>
<gene>
    <name evidence="1" type="ORF">SBOR_4419</name>
</gene>
<keyword evidence="2" id="KW-1185">Reference proteome</keyword>
<sequence>MDQNADIHSPAKGSAAVQATIPRDNIISALKYVLRLKQKKYARLGVEEQLAAERPGPTMDLYRKKIVESMSEMIGTSDIDRDLEGLMTLNTTFENSIVKRLRDKLQMEIEKDVVELEKMVVKAIEAEEIPISAEEVLEMEMTAAQIFEKWESMELDVELRKKQDALKAKNQMENERKK</sequence>
<dbReference type="AlphaFoldDB" id="W9CGW0"/>